<evidence type="ECO:0000256" key="6">
    <source>
        <dbReference type="SAM" id="MobiDB-lite"/>
    </source>
</evidence>
<reference evidence="8" key="1">
    <citation type="submission" date="2021-12" db="EMBL/GenBank/DDBJ databases">
        <title>Comparative genomics, transcriptomics and evolutionary studies reveal genomic signatures of adaptation to plant cell wall in hemibiotrophic fungi.</title>
        <authorList>
            <consortium name="DOE Joint Genome Institute"/>
            <person name="Baroncelli R."/>
            <person name="Diaz J.F."/>
            <person name="Benocci T."/>
            <person name="Peng M."/>
            <person name="Battaglia E."/>
            <person name="Haridas S."/>
            <person name="Andreopoulos W."/>
            <person name="Labutti K."/>
            <person name="Pangilinan J."/>
            <person name="Floch G.L."/>
            <person name="Makela M.R."/>
            <person name="Henrissat B."/>
            <person name="Grigoriev I.V."/>
            <person name="Crouch J.A."/>
            <person name="De Vries R.P."/>
            <person name="Sukno S.A."/>
            <person name="Thon M.R."/>
        </authorList>
    </citation>
    <scope>NUCLEOTIDE SEQUENCE</scope>
    <source>
        <strain evidence="8">CBS 112980</strain>
    </source>
</reference>
<dbReference type="GeneID" id="85393268"/>
<evidence type="ECO:0000313" key="9">
    <source>
        <dbReference type="Proteomes" id="UP001244207"/>
    </source>
</evidence>
<keyword evidence="5 7" id="KW-0472">Membrane</keyword>
<feature type="compositionally biased region" description="Gly residues" evidence="6">
    <location>
        <begin position="736"/>
        <end position="746"/>
    </location>
</feature>
<comment type="caution">
    <text evidence="8">The sequence shown here is derived from an EMBL/GenBank/DDBJ whole genome shotgun (WGS) entry which is preliminary data.</text>
</comment>
<comment type="similarity">
    <text evidence="2">Belongs to the LIMR family.</text>
</comment>
<keyword evidence="9" id="KW-1185">Reference proteome</keyword>
<feature type="compositionally biased region" description="Polar residues" evidence="6">
    <location>
        <begin position="661"/>
        <end position="684"/>
    </location>
</feature>
<evidence type="ECO:0000256" key="2">
    <source>
        <dbReference type="ARBA" id="ARBA00010487"/>
    </source>
</evidence>
<dbReference type="InterPro" id="IPR051584">
    <property type="entry name" value="GPCR-associated_LMBR1"/>
</dbReference>
<dbReference type="GO" id="GO:0016020">
    <property type="term" value="C:membrane"/>
    <property type="evidence" value="ECO:0007669"/>
    <property type="project" value="UniProtKB-SubCell"/>
</dbReference>
<evidence type="ECO:0000256" key="4">
    <source>
        <dbReference type="ARBA" id="ARBA00022989"/>
    </source>
</evidence>
<keyword evidence="3 7" id="KW-0812">Transmembrane</keyword>
<dbReference type="InterPro" id="IPR006876">
    <property type="entry name" value="LMBR1-like_membr_prot"/>
</dbReference>
<organism evidence="8 9">
    <name type="scientific">Glomerella acutata</name>
    <name type="common">Colletotrichum acutatum</name>
    <dbReference type="NCBI Taxonomy" id="27357"/>
    <lineage>
        <taxon>Eukaryota</taxon>
        <taxon>Fungi</taxon>
        <taxon>Dikarya</taxon>
        <taxon>Ascomycota</taxon>
        <taxon>Pezizomycotina</taxon>
        <taxon>Sordariomycetes</taxon>
        <taxon>Hypocreomycetidae</taxon>
        <taxon>Glomerellales</taxon>
        <taxon>Glomerellaceae</taxon>
        <taxon>Colletotrichum</taxon>
        <taxon>Colletotrichum acutatum species complex</taxon>
    </lineage>
</organism>
<feature type="transmembrane region" description="Helical" evidence="7">
    <location>
        <begin position="473"/>
        <end position="494"/>
    </location>
</feature>
<gene>
    <name evidence="8" type="ORF">BDZ83DRAFT_638530</name>
</gene>
<dbReference type="EMBL" id="JAHMHS010000147">
    <property type="protein sequence ID" value="KAK1712578.1"/>
    <property type="molecule type" value="Genomic_DNA"/>
</dbReference>
<keyword evidence="4 7" id="KW-1133">Transmembrane helix</keyword>
<protein>
    <submittedName>
        <fullName evidence="8">LMBR1 domain-containing protein</fullName>
    </submittedName>
</protein>
<proteinExistence type="inferred from homology"/>
<dbReference type="PANTHER" id="PTHR21355">
    <property type="entry name" value="G-PROTEIN COUPLED RECEPTOR-ASSOCIATED PROTEIN LMBRD2"/>
    <property type="match status" value="1"/>
</dbReference>
<dbReference type="AlphaFoldDB" id="A0AAD8UET7"/>
<feature type="transmembrane region" description="Helical" evidence="7">
    <location>
        <begin position="566"/>
        <end position="584"/>
    </location>
</feature>
<evidence type="ECO:0000256" key="3">
    <source>
        <dbReference type="ARBA" id="ARBA00022692"/>
    </source>
</evidence>
<feature type="transmembrane region" description="Helical" evidence="7">
    <location>
        <begin position="515"/>
        <end position="534"/>
    </location>
</feature>
<feature type="transmembrane region" description="Helical" evidence="7">
    <location>
        <begin position="111"/>
        <end position="132"/>
    </location>
</feature>
<evidence type="ECO:0000256" key="7">
    <source>
        <dbReference type="SAM" id="Phobius"/>
    </source>
</evidence>
<feature type="region of interest" description="Disordered" evidence="6">
    <location>
        <begin position="707"/>
        <end position="766"/>
    </location>
</feature>
<feature type="non-terminal residue" evidence="8">
    <location>
        <position position="1"/>
    </location>
</feature>
<sequence>MRFLGEYSGSLQIFPRLPARITKPSHTIKFFFSYHNERNTTPATTTSERSIQVENAAPHGRCLHNDTMFHVVSASSPVPSEIFALLALLVISVIVLLILRHFLPLRTTPAFYLVPIFFALWLPACMVLLVPIDLASSARTDDEATRGIWLPQRLLLVSWRITYWLTFALTWFILPILGEYSDSGYREPQDSLKYSLRQNAQYHAMVFGSAAIGLTYLFARYGVGALEFKASFMALAYFYGLIFAIYLMGHGLVSVPRRLLRYASISGRLRRLQIRAPKLYEKMEDSLLNLEDVELQVSELGRRKTGSAVKFSEWIDELVESANMPESQPRTVVGDTRALPTVITEKFMADLSRKLMRARHTRSRYVNEWNDLLKDASDTQAILDSAASKKLTFAAPSPHAGFWDRFTVHTPYSRYIYYHHFEPYACIALGVFLAAASVLIIWSELVKAAFPQLSVIRLTVVHHWVGEKGQVGFAGQLISVLWLLYMCAATFITMTEVKTWRGRALVKRNTAYESAFWYSGQVAKLSVPLSYNFMTFLSGEIYKKTRFYGFLGTLVNFTPLGRWADYLFPVFVLLPVAATLFGLYGKVKHMFGFGGEFIDDDDENGDGRVFGTGSWREGRDLIERELGGNSALRRREEAFARLESGGRTAPVLTIPGGRNGLASSPARSPVRATTNRQPGQSSRNRPYRDEPEEDQNFFESLGHRMKNTMDTFEPPQWFQDIKKPKWMGGDDDEPGNGSGSGNGGGVESDIRRWFGGGGSSEGRVRL</sequence>
<feature type="transmembrane region" description="Helical" evidence="7">
    <location>
        <begin position="424"/>
        <end position="443"/>
    </location>
</feature>
<evidence type="ECO:0000256" key="1">
    <source>
        <dbReference type="ARBA" id="ARBA00004141"/>
    </source>
</evidence>
<feature type="transmembrane region" description="Helical" evidence="7">
    <location>
        <begin position="82"/>
        <end position="99"/>
    </location>
</feature>
<feature type="transmembrane region" description="Helical" evidence="7">
    <location>
        <begin position="202"/>
        <end position="219"/>
    </location>
</feature>
<evidence type="ECO:0000313" key="8">
    <source>
        <dbReference type="EMBL" id="KAK1712578.1"/>
    </source>
</evidence>
<comment type="subcellular location">
    <subcellularLocation>
        <location evidence="1">Membrane</location>
        <topology evidence="1">Multi-pass membrane protein</topology>
    </subcellularLocation>
</comment>
<feature type="transmembrane region" description="Helical" evidence="7">
    <location>
        <begin position="231"/>
        <end position="253"/>
    </location>
</feature>
<name>A0AAD8UET7_GLOAC</name>
<evidence type="ECO:0000256" key="5">
    <source>
        <dbReference type="ARBA" id="ARBA00023136"/>
    </source>
</evidence>
<feature type="transmembrane region" description="Helical" evidence="7">
    <location>
        <begin position="161"/>
        <end position="181"/>
    </location>
</feature>
<dbReference type="Proteomes" id="UP001244207">
    <property type="component" value="Unassembled WGS sequence"/>
</dbReference>
<dbReference type="Pfam" id="PF04791">
    <property type="entry name" value="LMBR1"/>
    <property type="match status" value="1"/>
</dbReference>
<dbReference type="RefSeq" id="XP_060359435.1">
    <property type="nucleotide sequence ID" value="XM_060509369.1"/>
</dbReference>
<accession>A0AAD8UET7</accession>
<feature type="region of interest" description="Disordered" evidence="6">
    <location>
        <begin position="648"/>
        <end position="693"/>
    </location>
</feature>
<dbReference type="PANTHER" id="PTHR21355:SF0">
    <property type="entry name" value="G-PROTEIN COUPLED RECEPTOR-ASSOCIATED PROTEIN LMBRD2"/>
    <property type="match status" value="1"/>
</dbReference>